<accession>A0AAD3T8L2</accession>
<reference evidence="2" key="1">
    <citation type="submission" date="2023-05" db="EMBL/GenBank/DDBJ databases">
        <title>Nepenthes gracilis genome sequencing.</title>
        <authorList>
            <person name="Fukushima K."/>
        </authorList>
    </citation>
    <scope>NUCLEOTIDE SEQUENCE</scope>
    <source>
        <strain evidence="2">SING2019-196</strain>
    </source>
</reference>
<evidence type="ECO:0008006" key="4">
    <source>
        <dbReference type="Google" id="ProtNLM"/>
    </source>
</evidence>
<comment type="caution">
    <text evidence="2">The sequence shown here is derived from an EMBL/GenBank/DDBJ whole genome shotgun (WGS) entry which is preliminary data.</text>
</comment>
<evidence type="ECO:0000313" key="3">
    <source>
        <dbReference type="Proteomes" id="UP001279734"/>
    </source>
</evidence>
<feature type="signal peptide" evidence="1">
    <location>
        <begin position="1"/>
        <end position="18"/>
    </location>
</feature>
<name>A0AAD3T8L2_NEPGR</name>
<sequence length="103" mass="10779">MLMISRGLFALLLSVAEMQSAVDLLMHLDYSPVEPINGIADRSKGLMPLVSLDPEPRSFVVASKPAGNPMSLCSLPSTEPSSVAVPSALAEGPAYSNVIPDVV</sequence>
<protein>
    <recommendedName>
        <fullName evidence="4">Secreted protein</fullName>
    </recommendedName>
</protein>
<evidence type="ECO:0000256" key="1">
    <source>
        <dbReference type="SAM" id="SignalP"/>
    </source>
</evidence>
<gene>
    <name evidence="2" type="ORF">Nepgr_027256</name>
</gene>
<dbReference type="Proteomes" id="UP001279734">
    <property type="component" value="Unassembled WGS sequence"/>
</dbReference>
<dbReference type="AlphaFoldDB" id="A0AAD3T8L2"/>
<dbReference type="EMBL" id="BSYO01000029">
    <property type="protein sequence ID" value="GMH25413.1"/>
    <property type="molecule type" value="Genomic_DNA"/>
</dbReference>
<evidence type="ECO:0000313" key="2">
    <source>
        <dbReference type="EMBL" id="GMH25413.1"/>
    </source>
</evidence>
<keyword evidence="1" id="KW-0732">Signal</keyword>
<organism evidence="2 3">
    <name type="scientific">Nepenthes gracilis</name>
    <name type="common">Slender pitcher plant</name>
    <dbReference type="NCBI Taxonomy" id="150966"/>
    <lineage>
        <taxon>Eukaryota</taxon>
        <taxon>Viridiplantae</taxon>
        <taxon>Streptophyta</taxon>
        <taxon>Embryophyta</taxon>
        <taxon>Tracheophyta</taxon>
        <taxon>Spermatophyta</taxon>
        <taxon>Magnoliopsida</taxon>
        <taxon>eudicotyledons</taxon>
        <taxon>Gunneridae</taxon>
        <taxon>Pentapetalae</taxon>
        <taxon>Caryophyllales</taxon>
        <taxon>Nepenthaceae</taxon>
        <taxon>Nepenthes</taxon>
    </lineage>
</organism>
<keyword evidence="3" id="KW-1185">Reference proteome</keyword>
<proteinExistence type="predicted"/>
<feature type="chain" id="PRO_5042177946" description="Secreted protein" evidence="1">
    <location>
        <begin position="19"/>
        <end position="103"/>
    </location>
</feature>